<organism evidence="1 2">
    <name type="scientific">Clarias magur</name>
    <name type="common">Asian catfish</name>
    <name type="synonym">Macropteronotus magur</name>
    <dbReference type="NCBI Taxonomy" id="1594786"/>
    <lineage>
        <taxon>Eukaryota</taxon>
        <taxon>Metazoa</taxon>
        <taxon>Chordata</taxon>
        <taxon>Craniata</taxon>
        <taxon>Vertebrata</taxon>
        <taxon>Euteleostomi</taxon>
        <taxon>Actinopterygii</taxon>
        <taxon>Neopterygii</taxon>
        <taxon>Teleostei</taxon>
        <taxon>Ostariophysi</taxon>
        <taxon>Siluriformes</taxon>
        <taxon>Clariidae</taxon>
        <taxon>Clarias</taxon>
    </lineage>
</organism>
<feature type="non-terminal residue" evidence="1">
    <location>
        <position position="1"/>
    </location>
</feature>
<protein>
    <submittedName>
        <fullName evidence="1">Putative callose synthase 8</fullName>
    </submittedName>
</protein>
<comment type="caution">
    <text evidence="1">The sequence shown here is derived from an EMBL/GenBank/DDBJ whole genome shotgun (WGS) entry which is preliminary data.</text>
</comment>
<dbReference type="AlphaFoldDB" id="A0A8J4U608"/>
<dbReference type="Proteomes" id="UP000727407">
    <property type="component" value="Unassembled WGS sequence"/>
</dbReference>
<accession>A0A8J4U608</accession>
<evidence type="ECO:0000313" key="2">
    <source>
        <dbReference type="Proteomes" id="UP000727407"/>
    </source>
</evidence>
<proteinExistence type="predicted"/>
<evidence type="ECO:0000313" key="1">
    <source>
        <dbReference type="EMBL" id="KAF5906970.1"/>
    </source>
</evidence>
<gene>
    <name evidence="1" type="ORF">DAT39_003305</name>
</gene>
<name>A0A8J4U608_CLAMG</name>
<sequence length="63" mass="7259">RKQNCRLALWEKGKPQQNYCSSFCLPASVSCSSCSSYLFWRCSSRRLHFPLPDRSTVLNSSLK</sequence>
<dbReference type="EMBL" id="QNUK01000026">
    <property type="protein sequence ID" value="KAF5906970.1"/>
    <property type="molecule type" value="Genomic_DNA"/>
</dbReference>
<reference evidence="1" key="1">
    <citation type="submission" date="2020-07" db="EMBL/GenBank/DDBJ databases">
        <title>Clarias magur genome sequencing, assembly and annotation.</title>
        <authorList>
            <person name="Kushwaha B."/>
            <person name="Kumar R."/>
            <person name="Das P."/>
            <person name="Joshi C.G."/>
            <person name="Kumar D."/>
            <person name="Nagpure N.S."/>
            <person name="Pandey M."/>
            <person name="Agarwal S."/>
            <person name="Srivastava S."/>
            <person name="Singh M."/>
            <person name="Sahoo L."/>
            <person name="Jayasankar P."/>
            <person name="Meher P.K."/>
            <person name="Koringa P.G."/>
            <person name="Iquebal M.A."/>
            <person name="Das S.P."/>
            <person name="Bit A."/>
            <person name="Patnaik S."/>
            <person name="Patel N."/>
            <person name="Shah T.M."/>
            <person name="Hinsu A."/>
            <person name="Jena J.K."/>
        </authorList>
    </citation>
    <scope>NUCLEOTIDE SEQUENCE</scope>
    <source>
        <strain evidence="1">CIFAMagur01</strain>
        <tissue evidence="1">Testis</tissue>
    </source>
</reference>
<keyword evidence="2" id="KW-1185">Reference proteome</keyword>
<feature type="non-terminal residue" evidence="1">
    <location>
        <position position="63"/>
    </location>
</feature>